<dbReference type="SUPFAM" id="SSF141868">
    <property type="entry name" value="EAL domain-like"/>
    <property type="match status" value="1"/>
</dbReference>
<dbReference type="SMART" id="SM00086">
    <property type="entry name" value="PAC"/>
    <property type="match status" value="2"/>
</dbReference>
<proteinExistence type="predicted"/>
<dbReference type="SMART" id="SM00091">
    <property type="entry name" value="PAS"/>
    <property type="match status" value="3"/>
</dbReference>
<dbReference type="Pfam" id="PF08448">
    <property type="entry name" value="PAS_4"/>
    <property type="match status" value="1"/>
</dbReference>
<dbReference type="InterPro" id="IPR013767">
    <property type="entry name" value="PAS_fold"/>
</dbReference>
<evidence type="ECO:0000259" key="2">
    <source>
        <dbReference type="PROSITE" id="PS50113"/>
    </source>
</evidence>
<dbReference type="InterPro" id="IPR043128">
    <property type="entry name" value="Rev_trsase/Diguanyl_cyclase"/>
</dbReference>
<dbReference type="SMART" id="SM00052">
    <property type="entry name" value="EAL"/>
    <property type="match status" value="1"/>
</dbReference>
<dbReference type="PROSITE" id="PS50887">
    <property type="entry name" value="GGDEF"/>
    <property type="match status" value="1"/>
</dbReference>
<evidence type="ECO:0000313" key="5">
    <source>
        <dbReference type="EMBL" id="VAW92916.1"/>
    </source>
</evidence>
<dbReference type="SMART" id="SM00267">
    <property type="entry name" value="GGDEF"/>
    <property type="match status" value="1"/>
</dbReference>
<dbReference type="PANTHER" id="PTHR44757">
    <property type="entry name" value="DIGUANYLATE CYCLASE DGCP"/>
    <property type="match status" value="1"/>
</dbReference>
<evidence type="ECO:0000259" key="4">
    <source>
        <dbReference type="PROSITE" id="PS50887"/>
    </source>
</evidence>
<dbReference type="PANTHER" id="PTHR44757:SF2">
    <property type="entry name" value="BIOFILM ARCHITECTURE MAINTENANCE PROTEIN MBAA"/>
    <property type="match status" value="1"/>
</dbReference>
<dbReference type="InterPro" id="IPR013656">
    <property type="entry name" value="PAS_4"/>
</dbReference>
<gene>
    <name evidence="5" type="ORF">MNBD_GAMMA21-924</name>
</gene>
<dbReference type="InterPro" id="IPR001633">
    <property type="entry name" value="EAL_dom"/>
</dbReference>
<dbReference type="PROSITE" id="PS50883">
    <property type="entry name" value="EAL"/>
    <property type="match status" value="1"/>
</dbReference>
<feature type="domain" description="GGDEF" evidence="4">
    <location>
        <begin position="412"/>
        <end position="545"/>
    </location>
</feature>
<dbReference type="InterPro" id="IPR035965">
    <property type="entry name" value="PAS-like_dom_sf"/>
</dbReference>
<dbReference type="InterPro" id="IPR029787">
    <property type="entry name" value="Nucleotide_cyclase"/>
</dbReference>
<sequence length="812" mass="91708">MSQSTAVLEALRNKLISDAEARWRTLTEHSQNQIMFLDPEGTILFINHSIAVWDAQKCLGHSIYDCLDENDASRFNQHFENVLANGQSDQLKFYFTRHGDQTFIYETRIYPVKEHNNIIALITDTRDVTEQVQQQLNLEQSHALLNTVISNSPVIILAFDDKGIFTLSEGKGLESLDSRPGSVVDESIFDVFKNYPQILKDAEAALSGTLVESVVKINDRTFQTHYNPILNEQGQVSAVIAVANDITTMTQIESQMRIISTALEQTTDVIMVTDVAGTIEYVNPSFEAITGYSQAEALGKNPRIINSGKQEQDFYEKMWATLLKGENFSDVFINARKDGSIYYEEKTITPVRTDSKEITHFISTGKDISERMRTQERLHYMAHHDALTKLPNRTLFLDRLHQAMARAHWHNRLIAVIFMDLDQFKEINDNFGHDCGDQLLIQLTQRLSSSLRSGDTIARFGGDEFSILLDDIASEQDVSVLAKKILDTLATPFKIHGHELLVTASIGVSIFPSDGSDSETLLRNADVAMYRAKHLGRNNYQFYSNEMSARAFERLSLENSLRHALKRQEFFLLYQPQVDSRSGDIISVEALLRWQHPELGVVSPNDFVPLLEETGLIVSVGDWALKTACKQAVQWHQSGFESLRMCVNLSSRQFNNPDFIQSFHRIIRDTEIKPELLELELTESMLMRNASKTISALNTLSHHGIQIAIDDFGTGYSSLNYLRRFPISTLKIDRSFVRDVIEDADDAAIASAIIVMAQSLNLNVVAEGVETKEQLDFLSERQCYEIQGNYFSAAIPASEIATMLSTNMLSKD</sequence>
<accession>A0A3B1AJS6</accession>
<dbReference type="InterPro" id="IPR000014">
    <property type="entry name" value="PAS"/>
</dbReference>
<organism evidence="5">
    <name type="scientific">hydrothermal vent metagenome</name>
    <dbReference type="NCBI Taxonomy" id="652676"/>
    <lineage>
        <taxon>unclassified sequences</taxon>
        <taxon>metagenomes</taxon>
        <taxon>ecological metagenomes</taxon>
    </lineage>
</organism>
<dbReference type="PROSITE" id="PS50112">
    <property type="entry name" value="PAS"/>
    <property type="match status" value="1"/>
</dbReference>
<evidence type="ECO:0000259" key="3">
    <source>
        <dbReference type="PROSITE" id="PS50883"/>
    </source>
</evidence>
<dbReference type="FunFam" id="3.20.20.450:FF:000001">
    <property type="entry name" value="Cyclic di-GMP phosphodiesterase yahA"/>
    <property type="match status" value="1"/>
</dbReference>
<reference evidence="5" key="1">
    <citation type="submission" date="2018-06" db="EMBL/GenBank/DDBJ databases">
        <authorList>
            <person name="Zhirakovskaya E."/>
        </authorList>
    </citation>
    <scope>NUCLEOTIDE SEQUENCE</scope>
</reference>
<protein>
    <submittedName>
        <fullName evidence="5">Diguanylate cyclase/phosphodiesterase (GGDEF &amp; EAL domains) with PAS/PAC sensor(S)</fullName>
    </submittedName>
</protein>
<dbReference type="NCBIfam" id="TIGR00229">
    <property type="entry name" value="sensory_box"/>
    <property type="match status" value="2"/>
</dbReference>
<dbReference type="PROSITE" id="PS50113">
    <property type="entry name" value="PAC"/>
    <property type="match status" value="1"/>
</dbReference>
<dbReference type="Gene3D" id="3.30.450.20">
    <property type="entry name" value="PAS domain"/>
    <property type="match status" value="3"/>
</dbReference>
<dbReference type="InterPro" id="IPR001610">
    <property type="entry name" value="PAC"/>
</dbReference>
<dbReference type="CDD" id="cd01949">
    <property type="entry name" value="GGDEF"/>
    <property type="match status" value="1"/>
</dbReference>
<evidence type="ECO:0000259" key="1">
    <source>
        <dbReference type="PROSITE" id="PS50112"/>
    </source>
</evidence>
<dbReference type="FunFam" id="3.30.70.270:FF:000001">
    <property type="entry name" value="Diguanylate cyclase domain protein"/>
    <property type="match status" value="1"/>
</dbReference>
<dbReference type="Pfam" id="PF00990">
    <property type="entry name" value="GGDEF"/>
    <property type="match status" value="1"/>
</dbReference>
<feature type="domain" description="PAC" evidence="2">
    <location>
        <begin position="326"/>
        <end position="380"/>
    </location>
</feature>
<dbReference type="InterPro" id="IPR035919">
    <property type="entry name" value="EAL_sf"/>
</dbReference>
<dbReference type="SUPFAM" id="SSF55073">
    <property type="entry name" value="Nucleotide cyclase"/>
    <property type="match status" value="1"/>
</dbReference>
<dbReference type="InterPro" id="IPR000700">
    <property type="entry name" value="PAS-assoc_C"/>
</dbReference>
<dbReference type="Pfam" id="PF00563">
    <property type="entry name" value="EAL"/>
    <property type="match status" value="1"/>
</dbReference>
<dbReference type="Pfam" id="PF00989">
    <property type="entry name" value="PAS"/>
    <property type="match status" value="1"/>
</dbReference>
<dbReference type="Gene3D" id="3.20.20.450">
    <property type="entry name" value="EAL domain"/>
    <property type="match status" value="1"/>
</dbReference>
<dbReference type="InterPro" id="IPR000160">
    <property type="entry name" value="GGDEF_dom"/>
</dbReference>
<dbReference type="CDD" id="cd01948">
    <property type="entry name" value="EAL"/>
    <property type="match status" value="1"/>
</dbReference>
<dbReference type="SUPFAM" id="SSF55785">
    <property type="entry name" value="PYP-like sensor domain (PAS domain)"/>
    <property type="match status" value="3"/>
</dbReference>
<dbReference type="InterPro" id="IPR052155">
    <property type="entry name" value="Biofilm_reg_signaling"/>
</dbReference>
<dbReference type="CDD" id="cd00130">
    <property type="entry name" value="PAS"/>
    <property type="match status" value="2"/>
</dbReference>
<dbReference type="EMBL" id="UOFR01000018">
    <property type="protein sequence ID" value="VAW92916.1"/>
    <property type="molecule type" value="Genomic_DNA"/>
</dbReference>
<feature type="domain" description="EAL" evidence="3">
    <location>
        <begin position="554"/>
        <end position="808"/>
    </location>
</feature>
<feature type="domain" description="PAS" evidence="1">
    <location>
        <begin position="255"/>
        <end position="301"/>
    </location>
</feature>
<dbReference type="AlphaFoldDB" id="A0A3B1AJS6"/>
<name>A0A3B1AJS6_9ZZZZ</name>
<dbReference type="GO" id="GO:0006355">
    <property type="term" value="P:regulation of DNA-templated transcription"/>
    <property type="evidence" value="ECO:0007669"/>
    <property type="project" value="InterPro"/>
</dbReference>
<dbReference type="NCBIfam" id="TIGR00254">
    <property type="entry name" value="GGDEF"/>
    <property type="match status" value="1"/>
</dbReference>
<dbReference type="Gene3D" id="3.30.70.270">
    <property type="match status" value="1"/>
</dbReference>